<dbReference type="PROSITE" id="PS50293">
    <property type="entry name" value="TPR_REGION"/>
    <property type="match status" value="1"/>
</dbReference>
<dbReference type="GO" id="GO:0007091">
    <property type="term" value="P:metaphase/anaphase transition of mitotic cell cycle"/>
    <property type="evidence" value="ECO:0007669"/>
    <property type="project" value="TreeGrafter"/>
</dbReference>
<dbReference type="EMBL" id="CAKLBY020000016">
    <property type="protein sequence ID" value="CAK7900325.1"/>
    <property type="molecule type" value="Genomic_DNA"/>
</dbReference>
<feature type="repeat" description="TPR" evidence="6">
    <location>
        <begin position="499"/>
        <end position="532"/>
    </location>
</feature>
<sequence>MAALETALASQVQRYLNVCVYDNARFLAERLVAHRPSEENTLLLATCYYRNGQTARAMAVLCGATRPENRYLLACCCFQQGRLVEAENALLGGEEHHIDDVEAITNVPKGAAGLYLLGKICRRGNRRRQAVACFVKSLEMDPCLWVAYKQLCELGAHIEASQFFGTANCFNEPSAGRADDKFESRLECHDEDSESRQLFDEEGGSQKDAEDRPTDAMTLAAPKLRPRFHLCTSQSTVASTFRSSRPLAHKTPNRMNNMHTTVVIKDAHVGKGIKVSARQRKSRRRPLTETDDKLRARLSFSAGKLDGSPLLQKSSKSALDLPASLLPAQHVLRDKAPVAADFRHSGAQAPSHQDDSRFALLRLLNSFGSIYHKMSVYMCQEALEMLEQLPPSQYASGWAQQQIGRAHFEMADYVRAQDVFCALHRAEPHRMEGLDLYSTTLWHLKKDVELSYVAQQATDFDKLSCESWCAAGNCFSLQKEHVVALTFFQRAIQLDPSFTYAYTLSGHEYVANEDFEKAVNCYRHAIRTDPRHYNAWYGLGTIYFRQEKFEFAEYHFKRALEINPRSSLLHCCLGMVLHATHRYEDALATFATAAQLQPLNPQARFQRANVLSTLQRYEEALDELQVLKDFAPREPSVHFMMGKVAKKLGRIEEAMKYFMLALHFHPKDSNQIKVAIDKINELDDEDDGDHA</sequence>
<evidence type="ECO:0000256" key="1">
    <source>
        <dbReference type="ARBA" id="ARBA00004123"/>
    </source>
</evidence>
<feature type="repeat" description="TPR" evidence="6">
    <location>
        <begin position="635"/>
        <end position="668"/>
    </location>
</feature>
<name>A0AAV1T6V8_9STRA</name>
<dbReference type="Gene3D" id="1.25.40.10">
    <property type="entry name" value="Tetratricopeptide repeat domain"/>
    <property type="match status" value="4"/>
</dbReference>
<gene>
    <name evidence="8" type="ORF">PM001_LOCUS2054</name>
</gene>
<dbReference type="PANTHER" id="PTHR12558">
    <property type="entry name" value="CELL DIVISION CYCLE 16,23,27"/>
    <property type="match status" value="1"/>
</dbReference>
<comment type="subcellular location">
    <subcellularLocation>
        <location evidence="1">Nucleus</location>
    </subcellularLocation>
</comment>
<feature type="repeat" description="TPR" evidence="6">
    <location>
        <begin position="533"/>
        <end position="566"/>
    </location>
</feature>
<dbReference type="InterPro" id="IPR019734">
    <property type="entry name" value="TPR_rpt"/>
</dbReference>
<dbReference type="GO" id="GO:0031145">
    <property type="term" value="P:anaphase-promoting complex-dependent catabolic process"/>
    <property type="evidence" value="ECO:0007669"/>
    <property type="project" value="TreeGrafter"/>
</dbReference>
<proteinExistence type="inferred from homology"/>
<feature type="repeat" description="TPR" evidence="6">
    <location>
        <begin position="465"/>
        <end position="498"/>
    </location>
</feature>
<dbReference type="FunFam" id="1.25.40.10:FF:000018">
    <property type="entry name" value="Cell division cycle protein 27 homolog B"/>
    <property type="match status" value="1"/>
</dbReference>
<dbReference type="SUPFAM" id="SSF48452">
    <property type="entry name" value="TPR-like"/>
    <property type="match status" value="2"/>
</dbReference>
<comment type="similarity">
    <text evidence="5">Belongs to the APC3/CDC27 family.</text>
</comment>
<keyword evidence="3 6" id="KW-0802">TPR repeat</keyword>
<evidence type="ECO:0000256" key="5">
    <source>
        <dbReference type="ARBA" id="ARBA00038210"/>
    </source>
</evidence>
<dbReference type="Pfam" id="PF14559">
    <property type="entry name" value="TPR_19"/>
    <property type="match status" value="1"/>
</dbReference>
<feature type="region of interest" description="Disordered" evidence="7">
    <location>
        <begin position="188"/>
        <end position="214"/>
    </location>
</feature>
<feature type="region of interest" description="Disordered" evidence="7">
    <location>
        <begin position="269"/>
        <end position="292"/>
    </location>
</feature>
<evidence type="ECO:0000313" key="8">
    <source>
        <dbReference type="EMBL" id="CAK7900325.1"/>
    </source>
</evidence>
<keyword evidence="4" id="KW-0539">Nucleus</keyword>
<dbReference type="Proteomes" id="UP001162060">
    <property type="component" value="Unassembled WGS sequence"/>
</dbReference>
<evidence type="ECO:0000256" key="7">
    <source>
        <dbReference type="SAM" id="MobiDB-lite"/>
    </source>
</evidence>
<keyword evidence="2" id="KW-0677">Repeat</keyword>
<dbReference type="PANTHER" id="PTHR12558:SF13">
    <property type="entry name" value="CELL DIVISION CYCLE PROTEIN 27 HOMOLOG"/>
    <property type="match status" value="1"/>
</dbReference>
<dbReference type="GO" id="GO:0051301">
    <property type="term" value="P:cell division"/>
    <property type="evidence" value="ECO:0007669"/>
    <property type="project" value="TreeGrafter"/>
</dbReference>
<dbReference type="SMART" id="SM00028">
    <property type="entry name" value="TPR"/>
    <property type="match status" value="8"/>
</dbReference>
<dbReference type="GO" id="GO:0005737">
    <property type="term" value="C:cytoplasm"/>
    <property type="evidence" value="ECO:0007669"/>
    <property type="project" value="TreeGrafter"/>
</dbReference>
<dbReference type="Pfam" id="PF13181">
    <property type="entry name" value="TPR_8"/>
    <property type="match status" value="1"/>
</dbReference>
<dbReference type="InterPro" id="IPR011990">
    <property type="entry name" value="TPR-like_helical_dom_sf"/>
</dbReference>
<dbReference type="GO" id="GO:0005680">
    <property type="term" value="C:anaphase-promoting complex"/>
    <property type="evidence" value="ECO:0007669"/>
    <property type="project" value="TreeGrafter"/>
</dbReference>
<organism evidence="8 9">
    <name type="scientific">Peronospora matthiolae</name>
    <dbReference type="NCBI Taxonomy" id="2874970"/>
    <lineage>
        <taxon>Eukaryota</taxon>
        <taxon>Sar</taxon>
        <taxon>Stramenopiles</taxon>
        <taxon>Oomycota</taxon>
        <taxon>Peronosporomycetes</taxon>
        <taxon>Peronosporales</taxon>
        <taxon>Peronosporaceae</taxon>
        <taxon>Peronospora</taxon>
    </lineage>
</organism>
<dbReference type="Pfam" id="PF12895">
    <property type="entry name" value="ANAPC3"/>
    <property type="match status" value="1"/>
</dbReference>
<evidence type="ECO:0000256" key="2">
    <source>
        <dbReference type="ARBA" id="ARBA00022737"/>
    </source>
</evidence>
<reference evidence="8" key="1">
    <citation type="submission" date="2024-01" db="EMBL/GenBank/DDBJ databases">
        <authorList>
            <person name="Webb A."/>
        </authorList>
    </citation>
    <scope>NUCLEOTIDE SEQUENCE</scope>
    <source>
        <strain evidence="8">Pm1</strain>
    </source>
</reference>
<dbReference type="GO" id="GO:0016567">
    <property type="term" value="P:protein ubiquitination"/>
    <property type="evidence" value="ECO:0007669"/>
    <property type="project" value="TreeGrafter"/>
</dbReference>
<dbReference type="PROSITE" id="PS50005">
    <property type="entry name" value="TPR"/>
    <property type="match status" value="5"/>
</dbReference>
<dbReference type="Pfam" id="PF13432">
    <property type="entry name" value="TPR_16"/>
    <property type="match status" value="1"/>
</dbReference>
<evidence type="ECO:0000256" key="4">
    <source>
        <dbReference type="ARBA" id="ARBA00023242"/>
    </source>
</evidence>
<accession>A0AAV1T6V8</accession>
<dbReference type="AlphaFoldDB" id="A0AAV1T6V8"/>
<protein>
    <recommendedName>
        <fullName evidence="10">Cell division cycle protein 27</fullName>
    </recommendedName>
</protein>
<evidence type="ECO:0000256" key="3">
    <source>
        <dbReference type="ARBA" id="ARBA00022803"/>
    </source>
</evidence>
<comment type="caution">
    <text evidence="8">The sequence shown here is derived from an EMBL/GenBank/DDBJ whole genome shotgun (WGS) entry which is preliminary data.</text>
</comment>
<evidence type="ECO:0008006" key="10">
    <source>
        <dbReference type="Google" id="ProtNLM"/>
    </source>
</evidence>
<feature type="repeat" description="TPR" evidence="6">
    <location>
        <begin position="567"/>
        <end position="600"/>
    </location>
</feature>
<evidence type="ECO:0000256" key="6">
    <source>
        <dbReference type="PROSITE-ProRule" id="PRU00339"/>
    </source>
</evidence>
<evidence type="ECO:0000313" key="9">
    <source>
        <dbReference type="Proteomes" id="UP001162060"/>
    </source>
</evidence>